<organism evidence="1 2">
    <name type="scientific">Pisum sativum</name>
    <name type="common">Garden pea</name>
    <name type="synonym">Lathyrus oleraceus</name>
    <dbReference type="NCBI Taxonomy" id="3888"/>
    <lineage>
        <taxon>Eukaryota</taxon>
        <taxon>Viridiplantae</taxon>
        <taxon>Streptophyta</taxon>
        <taxon>Embryophyta</taxon>
        <taxon>Tracheophyta</taxon>
        <taxon>Spermatophyta</taxon>
        <taxon>Magnoliopsida</taxon>
        <taxon>eudicotyledons</taxon>
        <taxon>Gunneridae</taxon>
        <taxon>Pentapetalae</taxon>
        <taxon>rosids</taxon>
        <taxon>fabids</taxon>
        <taxon>Fabales</taxon>
        <taxon>Fabaceae</taxon>
        <taxon>Papilionoideae</taxon>
        <taxon>50 kb inversion clade</taxon>
        <taxon>NPAAA clade</taxon>
        <taxon>Hologalegina</taxon>
        <taxon>IRL clade</taxon>
        <taxon>Fabeae</taxon>
        <taxon>Lathyrus</taxon>
    </lineage>
</organism>
<dbReference type="AlphaFoldDB" id="A0A9D4WWL9"/>
<protein>
    <submittedName>
        <fullName evidence="1">Uncharacterized protein</fullName>
    </submittedName>
</protein>
<sequence>MPPKYGKLGSFPSHRFGFHEALGYQGVIELISDSGSIFPYLVKEFYANFSIDIDFVLISKVKNTEIALSLEDLGKCLNVPCVGKKNQHNFTPEWPDYNEFNYYVEILRMTRDEIMSRQNPSSSRGDLKRELKEKMKTKCEINIRGALKKTRIYQDINGTYKYKDYLTAPIPPPAPKGRYTNEAIYNRIFSVEYIMMTEFRDLHLEFNAYKNRQPVIENMEEEDMDESD</sequence>
<evidence type="ECO:0000313" key="1">
    <source>
        <dbReference type="EMBL" id="KAI5409249.1"/>
    </source>
</evidence>
<comment type="caution">
    <text evidence="1">The sequence shown here is derived from an EMBL/GenBank/DDBJ whole genome shotgun (WGS) entry which is preliminary data.</text>
</comment>
<dbReference type="EMBL" id="JAMSHJ010000005">
    <property type="protein sequence ID" value="KAI5409249.1"/>
    <property type="molecule type" value="Genomic_DNA"/>
</dbReference>
<gene>
    <name evidence="1" type="ORF">KIW84_054887</name>
</gene>
<name>A0A9D4WWL9_PEA</name>
<dbReference type="Proteomes" id="UP001058974">
    <property type="component" value="Chromosome 5"/>
</dbReference>
<dbReference type="Gramene" id="Psat05G0488700-T1">
    <property type="protein sequence ID" value="KAI5409249.1"/>
    <property type="gene ID" value="KIW84_054887"/>
</dbReference>
<reference evidence="1 2" key="1">
    <citation type="journal article" date="2022" name="Nat. Genet.">
        <title>Improved pea reference genome and pan-genome highlight genomic features and evolutionary characteristics.</title>
        <authorList>
            <person name="Yang T."/>
            <person name="Liu R."/>
            <person name="Luo Y."/>
            <person name="Hu S."/>
            <person name="Wang D."/>
            <person name="Wang C."/>
            <person name="Pandey M.K."/>
            <person name="Ge S."/>
            <person name="Xu Q."/>
            <person name="Li N."/>
            <person name="Li G."/>
            <person name="Huang Y."/>
            <person name="Saxena R.K."/>
            <person name="Ji Y."/>
            <person name="Li M."/>
            <person name="Yan X."/>
            <person name="He Y."/>
            <person name="Liu Y."/>
            <person name="Wang X."/>
            <person name="Xiang C."/>
            <person name="Varshney R.K."/>
            <person name="Ding H."/>
            <person name="Gao S."/>
            <person name="Zong X."/>
        </authorList>
    </citation>
    <scope>NUCLEOTIDE SEQUENCE [LARGE SCALE GENOMIC DNA]</scope>
    <source>
        <strain evidence="1 2">cv. Zhongwan 6</strain>
    </source>
</reference>
<keyword evidence="2" id="KW-1185">Reference proteome</keyword>
<proteinExistence type="predicted"/>
<accession>A0A9D4WWL9</accession>
<evidence type="ECO:0000313" key="2">
    <source>
        <dbReference type="Proteomes" id="UP001058974"/>
    </source>
</evidence>